<keyword evidence="4" id="KW-1185">Reference proteome</keyword>
<name>A0A0L0SIR1_ALLM3</name>
<evidence type="ECO:0000313" key="3">
    <source>
        <dbReference type="EMBL" id="KNE62362.1"/>
    </source>
</evidence>
<dbReference type="EMBL" id="GG745340">
    <property type="protein sequence ID" value="KNE62362.1"/>
    <property type="molecule type" value="Genomic_DNA"/>
</dbReference>
<dbReference type="AlphaFoldDB" id="A0A0L0SIR1"/>
<evidence type="ECO:0000256" key="1">
    <source>
        <dbReference type="SAM" id="MobiDB-lite"/>
    </source>
</evidence>
<keyword evidence="2" id="KW-0472">Membrane</keyword>
<feature type="compositionally biased region" description="Pro residues" evidence="1">
    <location>
        <begin position="247"/>
        <end position="257"/>
    </location>
</feature>
<reference evidence="3 4" key="1">
    <citation type="submission" date="2009-11" db="EMBL/GenBank/DDBJ databases">
        <title>Annotation of Allomyces macrogynus ATCC 38327.</title>
        <authorList>
            <consortium name="The Broad Institute Genome Sequencing Platform"/>
            <person name="Russ C."/>
            <person name="Cuomo C."/>
            <person name="Burger G."/>
            <person name="Gray M.W."/>
            <person name="Holland P.W.H."/>
            <person name="King N."/>
            <person name="Lang F.B.F."/>
            <person name="Roger A.J."/>
            <person name="Ruiz-Trillo I."/>
            <person name="Young S.K."/>
            <person name="Zeng Q."/>
            <person name="Gargeya S."/>
            <person name="Fitzgerald M."/>
            <person name="Haas B."/>
            <person name="Abouelleil A."/>
            <person name="Alvarado L."/>
            <person name="Arachchi H.M."/>
            <person name="Berlin A."/>
            <person name="Chapman S.B."/>
            <person name="Gearin G."/>
            <person name="Goldberg J."/>
            <person name="Griggs A."/>
            <person name="Gujja S."/>
            <person name="Hansen M."/>
            <person name="Heiman D."/>
            <person name="Howarth C."/>
            <person name="Larimer J."/>
            <person name="Lui A."/>
            <person name="MacDonald P.J.P."/>
            <person name="McCowen C."/>
            <person name="Montmayeur A."/>
            <person name="Murphy C."/>
            <person name="Neiman D."/>
            <person name="Pearson M."/>
            <person name="Priest M."/>
            <person name="Roberts A."/>
            <person name="Saif S."/>
            <person name="Shea T."/>
            <person name="Sisk P."/>
            <person name="Stolte C."/>
            <person name="Sykes S."/>
            <person name="Wortman J."/>
            <person name="Nusbaum C."/>
            <person name="Birren B."/>
        </authorList>
    </citation>
    <scope>NUCLEOTIDE SEQUENCE [LARGE SCALE GENOMIC DNA]</scope>
    <source>
        <strain evidence="3 4">ATCC 38327</strain>
    </source>
</reference>
<feature type="region of interest" description="Disordered" evidence="1">
    <location>
        <begin position="245"/>
        <end position="301"/>
    </location>
</feature>
<gene>
    <name evidence="3" type="ORF">AMAG_07588</name>
</gene>
<protein>
    <submittedName>
        <fullName evidence="3">Uncharacterized protein</fullName>
    </submittedName>
</protein>
<keyword evidence="2" id="KW-1133">Transmembrane helix</keyword>
<accession>A0A0L0SIR1</accession>
<reference evidence="4" key="2">
    <citation type="submission" date="2009-11" db="EMBL/GenBank/DDBJ databases">
        <title>The Genome Sequence of Allomyces macrogynus strain ATCC 38327.</title>
        <authorList>
            <consortium name="The Broad Institute Genome Sequencing Platform"/>
            <person name="Russ C."/>
            <person name="Cuomo C."/>
            <person name="Shea T."/>
            <person name="Young S.K."/>
            <person name="Zeng Q."/>
            <person name="Koehrsen M."/>
            <person name="Haas B."/>
            <person name="Borodovsky M."/>
            <person name="Guigo R."/>
            <person name="Alvarado L."/>
            <person name="Berlin A."/>
            <person name="Borenstein D."/>
            <person name="Chen Z."/>
            <person name="Engels R."/>
            <person name="Freedman E."/>
            <person name="Gellesch M."/>
            <person name="Goldberg J."/>
            <person name="Griggs A."/>
            <person name="Gujja S."/>
            <person name="Heiman D."/>
            <person name="Hepburn T."/>
            <person name="Howarth C."/>
            <person name="Jen D."/>
            <person name="Larson L."/>
            <person name="Lewis B."/>
            <person name="Mehta T."/>
            <person name="Park D."/>
            <person name="Pearson M."/>
            <person name="Roberts A."/>
            <person name="Saif S."/>
            <person name="Shenoy N."/>
            <person name="Sisk P."/>
            <person name="Stolte C."/>
            <person name="Sykes S."/>
            <person name="Walk T."/>
            <person name="White J."/>
            <person name="Yandava C."/>
            <person name="Burger G."/>
            <person name="Gray M.W."/>
            <person name="Holland P.W.H."/>
            <person name="King N."/>
            <person name="Lang F.B.F."/>
            <person name="Roger A.J."/>
            <person name="Ruiz-Trillo I."/>
            <person name="Lander E."/>
            <person name="Nusbaum C."/>
        </authorList>
    </citation>
    <scope>NUCLEOTIDE SEQUENCE [LARGE SCALE GENOMIC DNA]</scope>
    <source>
        <strain evidence="4">ATCC 38327</strain>
    </source>
</reference>
<keyword evidence="2" id="KW-0812">Transmembrane</keyword>
<proteinExistence type="predicted"/>
<dbReference type="VEuPathDB" id="FungiDB:AMAG_07588"/>
<feature type="transmembrane region" description="Helical" evidence="2">
    <location>
        <begin position="163"/>
        <end position="183"/>
    </location>
</feature>
<feature type="transmembrane region" description="Helical" evidence="2">
    <location>
        <begin position="26"/>
        <end position="45"/>
    </location>
</feature>
<feature type="region of interest" description="Disordered" evidence="1">
    <location>
        <begin position="1"/>
        <end position="20"/>
    </location>
</feature>
<sequence length="301" mass="31867">MDTIVSAPVARPKTHTRTRTTRRSMASIWAMLVIGMLATIVALLAQAPAPVHAGSHKFQALSCSSSSSCNPKYLEFCDKSRGEGVCALSQCSIESSDLSCRRYNETTYCDTNLSCVQRLPEGSSCPINLQSDNNWPCQVGLFCDPYTKKCITPLTFFEAHEGLVIGVGFCALLLITLITIWVSCCCCGCCRGCCRDSQGRNTCCLDSKGRNACCADGCCNERYVRGEVKENESVPPAAAADAAVAYPQPPLSPPPYTQPASASAKEAGLPTSDMAASSSSPSAGGGVTAPLYMPADSKKPL</sequence>
<dbReference type="OrthoDB" id="10389470at2759"/>
<evidence type="ECO:0000256" key="2">
    <source>
        <dbReference type="SAM" id="Phobius"/>
    </source>
</evidence>
<organism evidence="3 4">
    <name type="scientific">Allomyces macrogynus (strain ATCC 38327)</name>
    <name type="common">Allomyces javanicus var. macrogynus</name>
    <dbReference type="NCBI Taxonomy" id="578462"/>
    <lineage>
        <taxon>Eukaryota</taxon>
        <taxon>Fungi</taxon>
        <taxon>Fungi incertae sedis</taxon>
        <taxon>Blastocladiomycota</taxon>
        <taxon>Blastocladiomycetes</taxon>
        <taxon>Blastocladiales</taxon>
        <taxon>Blastocladiaceae</taxon>
        <taxon>Allomyces</taxon>
    </lineage>
</organism>
<evidence type="ECO:0000313" key="4">
    <source>
        <dbReference type="Proteomes" id="UP000054350"/>
    </source>
</evidence>
<dbReference type="Proteomes" id="UP000054350">
    <property type="component" value="Unassembled WGS sequence"/>
</dbReference>